<dbReference type="GeneID" id="63847588"/>
<dbReference type="InterPro" id="IPR013097">
    <property type="entry name" value="Dabb"/>
</dbReference>
<reference evidence="2" key="1">
    <citation type="submission" date="2020-01" db="EMBL/GenBank/DDBJ databases">
        <authorList>
            <consortium name="DOE Joint Genome Institute"/>
            <person name="Haridas S."/>
            <person name="Albert R."/>
            <person name="Binder M."/>
            <person name="Bloem J."/>
            <person name="Labutti K."/>
            <person name="Salamov A."/>
            <person name="Andreopoulos B."/>
            <person name="Baker S.E."/>
            <person name="Barry K."/>
            <person name="Bills G."/>
            <person name="Bluhm B.H."/>
            <person name="Cannon C."/>
            <person name="Castanera R."/>
            <person name="Culley D.E."/>
            <person name="Daum C."/>
            <person name="Ezra D."/>
            <person name="Gonzalez J.B."/>
            <person name="Henrissat B."/>
            <person name="Kuo A."/>
            <person name="Liang C."/>
            <person name="Lipzen A."/>
            <person name="Lutzoni F."/>
            <person name="Magnuson J."/>
            <person name="Mondo S."/>
            <person name="Nolan M."/>
            <person name="Ohm R."/>
            <person name="Pangilinan J."/>
            <person name="Park H.-J."/>
            <person name="Ramirez L."/>
            <person name="Alfaro M."/>
            <person name="Sun H."/>
            <person name="Tritt A."/>
            <person name="Yoshinaga Y."/>
            <person name="Zwiers L.-H."/>
            <person name="Turgeon B.G."/>
            <person name="Goodwin S.B."/>
            <person name="Spatafora J.W."/>
            <person name="Crous P.W."/>
            <person name="Grigoriev I.V."/>
        </authorList>
    </citation>
    <scope>NUCLEOTIDE SEQUENCE</scope>
    <source>
        <strain evidence="2">CBS 394.84</strain>
    </source>
</reference>
<organism evidence="2 3">
    <name type="scientific">Cucurbitaria berberidis CBS 394.84</name>
    <dbReference type="NCBI Taxonomy" id="1168544"/>
    <lineage>
        <taxon>Eukaryota</taxon>
        <taxon>Fungi</taxon>
        <taxon>Dikarya</taxon>
        <taxon>Ascomycota</taxon>
        <taxon>Pezizomycotina</taxon>
        <taxon>Dothideomycetes</taxon>
        <taxon>Pleosporomycetidae</taxon>
        <taxon>Pleosporales</taxon>
        <taxon>Pleosporineae</taxon>
        <taxon>Cucurbitariaceae</taxon>
        <taxon>Cucurbitaria</taxon>
    </lineage>
</organism>
<dbReference type="SMART" id="SM00886">
    <property type="entry name" value="Dabb"/>
    <property type="match status" value="1"/>
</dbReference>
<dbReference type="SUPFAM" id="SSF54909">
    <property type="entry name" value="Dimeric alpha+beta barrel"/>
    <property type="match status" value="1"/>
</dbReference>
<keyword evidence="3" id="KW-1185">Reference proteome</keyword>
<evidence type="ECO:0000313" key="2">
    <source>
        <dbReference type="EMBL" id="KAF1843676.1"/>
    </source>
</evidence>
<gene>
    <name evidence="2" type="ORF">K460DRAFT_316303</name>
</gene>
<proteinExistence type="predicted"/>
<name>A0A9P4GDT4_9PLEO</name>
<protein>
    <recommendedName>
        <fullName evidence="1">Stress-response A/B barrel domain-containing protein</fullName>
    </recommendedName>
</protein>
<dbReference type="Gene3D" id="3.30.70.100">
    <property type="match status" value="1"/>
</dbReference>
<dbReference type="InterPro" id="IPR011008">
    <property type="entry name" value="Dimeric_a/b-barrel"/>
</dbReference>
<dbReference type="EMBL" id="ML976617">
    <property type="protein sequence ID" value="KAF1843676.1"/>
    <property type="molecule type" value="Genomic_DNA"/>
</dbReference>
<dbReference type="OrthoDB" id="3830014at2759"/>
<accession>A0A9P4GDT4</accession>
<dbReference type="Proteomes" id="UP000800039">
    <property type="component" value="Unassembled WGS sequence"/>
</dbReference>
<evidence type="ECO:0000313" key="3">
    <source>
        <dbReference type="Proteomes" id="UP000800039"/>
    </source>
</evidence>
<dbReference type="AlphaFoldDB" id="A0A9P4GDT4"/>
<dbReference type="Pfam" id="PF07876">
    <property type="entry name" value="Dabb"/>
    <property type="match status" value="1"/>
</dbReference>
<dbReference type="RefSeq" id="XP_040786239.1">
    <property type="nucleotide sequence ID" value="XM_040930336.1"/>
</dbReference>
<evidence type="ECO:0000259" key="1">
    <source>
        <dbReference type="PROSITE" id="PS51502"/>
    </source>
</evidence>
<feature type="domain" description="Stress-response A/B barrel" evidence="1">
    <location>
        <begin position="7"/>
        <end position="103"/>
    </location>
</feature>
<dbReference type="PROSITE" id="PS51502">
    <property type="entry name" value="S_R_A_B_BARREL"/>
    <property type="match status" value="1"/>
</dbReference>
<sequence>MSATKPINRITLFKIPDAEDQEKLLAVYREMPKNAKKDGKPYVISVTAGPAFPDQRSQGYTVAAVSVFASKEDMVYYDNDCAAHAALKKVAKSVHQGVMMVYFENRFN</sequence>
<comment type="caution">
    <text evidence="2">The sequence shown here is derived from an EMBL/GenBank/DDBJ whole genome shotgun (WGS) entry which is preliminary data.</text>
</comment>